<dbReference type="EMBL" id="BMAT01010382">
    <property type="protein sequence ID" value="GFS25822.1"/>
    <property type="molecule type" value="Genomic_DNA"/>
</dbReference>
<gene>
    <name evidence="2" type="ORF">ElyMa_005193500</name>
</gene>
<comment type="caution">
    <text evidence="2">The sequence shown here is derived from an EMBL/GenBank/DDBJ whole genome shotgun (WGS) entry which is preliminary data.</text>
</comment>
<accession>A0AAV4JWB5</accession>
<keyword evidence="1" id="KW-0812">Transmembrane</keyword>
<protein>
    <submittedName>
        <fullName evidence="2">Craniofacial development protein 2</fullName>
    </submittedName>
</protein>
<dbReference type="Proteomes" id="UP000762676">
    <property type="component" value="Unassembled WGS sequence"/>
</dbReference>
<organism evidence="2 3">
    <name type="scientific">Elysia marginata</name>
    <dbReference type="NCBI Taxonomy" id="1093978"/>
    <lineage>
        <taxon>Eukaryota</taxon>
        <taxon>Metazoa</taxon>
        <taxon>Spiralia</taxon>
        <taxon>Lophotrochozoa</taxon>
        <taxon>Mollusca</taxon>
        <taxon>Gastropoda</taxon>
        <taxon>Heterobranchia</taxon>
        <taxon>Euthyneura</taxon>
        <taxon>Panpulmonata</taxon>
        <taxon>Sacoglossa</taxon>
        <taxon>Placobranchoidea</taxon>
        <taxon>Plakobranchidae</taxon>
        <taxon>Elysia</taxon>
    </lineage>
</organism>
<evidence type="ECO:0000313" key="3">
    <source>
        <dbReference type="Proteomes" id="UP000762676"/>
    </source>
</evidence>
<dbReference type="AlphaFoldDB" id="A0AAV4JWB5"/>
<evidence type="ECO:0000313" key="2">
    <source>
        <dbReference type="EMBL" id="GFS25822.1"/>
    </source>
</evidence>
<reference evidence="2 3" key="1">
    <citation type="journal article" date="2021" name="Elife">
        <title>Chloroplast acquisition without the gene transfer in kleptoplastic sea slugs, Plakobranchus ocellatus.</title>
        <authorList>
            <person name="Maeda T."/>
            <person name="Takahashi S."/>
            <person name="Yoshida T."/>
            <person name="Shimamura S."/>
            <person name="Takaki Y."/>
            <person name="Nagai Y."/>
            <person name="Toyoda A."/>
            <person name="Suzuki Y."/>
            <person name="Arimoto A."/>
            <person name="Ishii H."/>
            <person name="Satoh N."/>
            <person name="Nishiyama T."/>
            <person name="Hasebe M."/>
            <person name="Maruyama T."/>
            <person name="Minagawa J."/>
            <person name="Obokata J."/>
            <person name="Shigenobu S."/>
        </authorList>
    </citation>
    <scope>NUCLEOTIDE SEQUENCE [LARGE SCALE GENOMIC DNA]</scope>
</reference>
<proteinExistence type="predicted"/>
<name>A0AAV4JWB5_9GAST</name>
<keyword evidence="1" id="KW-1133">Transmembrane helix</keyword>
<feature type="transmembrane region" description="Helical" evidence="1">
    <location>
        <begin position="62"/>
        <end position="80"/>
    </location>
</feature>
<keyword evidence="3" id="KW-1185">Reference proteome</keyword>
<keyword evidence="1" id="KW-0472">Membrane</keyword>
<sequence length="180" mass="20951">MSSLRHARNCFVASSVLPQFQVDSWLSMRFLSSSHLRTAAFVSQHQHRQKTSRDNRFDTFSAVFWLQQSALFFILILILCRINHDNHKFEISSWQTEVPEKGKNSPVHCAWRPWLPCIFIQLQDLTWNVRTLHEPGALSCVVQKMEHMGIDLLGISETHWPDAGDFRTQSLKSQANYRVI</sequence>
<evidence type="ECO:0000256" key="1">
    <source>
        <dbReference type="SAM" id="Phobius"/>
    </source>
</evidence>